<proteinExistence type="predicted"/>
<dbReference type="AlphaFoldDB" id="H1V9Z6"/>
<evidence type="ECO:0000313" key="1">
    <source>
        <dbReference type="EMBL" id="CCF37049.1"/>
    </source>
</evidence>
<accession>H1V9Z6</accession>
<dbReference type="Proteomes" id="UP000007174">
    <property type="component" value="Unassembled WGS sequence"/>
</dbReference>
<protein>
    <submittedName>
        <fullName evidence="1">Uncharacterized protein</fullName>
    </submittedName>
</protein>
<feature type="non-terminal residue" evidence="1">
    <location>
        <position position="1"/>
    </location>
</feature>
<name>H1V9Z6_COLHI</name>
<dbReference type="EMBL" id="CACQ02002280">
    <property type="protein sequence ID" value="CCF37049.1"/>
    <property type="molecule type" value="Genomic_DNA"/>
</dbReference>
<evidence type="ECO:0000313" key="2">
    <source>
        <dbReference type="Proteomes" id="UP000007174"/>
    </source>
</evidence>
<sequence length="67" mass="7698">NPAHRQFRSLAGCWKSTCCLGGGLSVWTCFQDSVSQHFDRLPRRFQIPLTPRLINIPNIATSKERKR</sequence>
<dbReference type="HOGENOM" id="CLU_2819421_0_0_1"/>
<reference evidence="2" key="1">
    <citation type="journal article" date="2012" name="Nat. Genet.">
        <title>Lifestyle transitions in plant pathogenic Colletotrichum fungi deciphered by genome and transcriptome analyses.</title>
        <authorList>
            <person name="O'Connell R.J."/>
            <person name="Thon M.R."/>
            <person name="Hacquard S."/>
            <person name="Amyotte S.G."/>
            <person name="Kleemann J."/>
            <person name="Torres M.F."/>
            <person name="Damm U."/>
            <person name="Buiate E.A."/>
            <person name="Epstein L."/>
            <person name="Alkan N."/>
            <person name="Altmueller J."/>
            <person name="Alvarado-Balderrama L."/>
            <person name="Bauser C.A."/>
            <person name="Becker C."/>
            <person name="Birren B.W."/>
            <person name="Chen Z."/>
            <person name="Choi J."/>
            <person name="Crouch J.A."/>
            <person name="Duvick J.P."/>
            <person name="Farman M.A."/>
            <person name="Gan P."/>
            <person name="Heiman D."/>
            <person name="Henrissat B."/>
            <person name="Howard R.J."/>
            <person name="Kabbage M."/>
            <person name="Koch C."/>
            <person name="Kracher B."/>
            <person name="Kubo Y."/>
            <person name="Law A.D."/>
            <person name="Lebrun M.-H."/>
            <person name="Lee Y.-H."/>
            <person name="Miyara I."/>
            <person name="Moore N."/>
            <person name="Neumann U."/>
            <person name="Nordstroem K."/>
            <person name="Panaccione D.G."/>
            <person name="Panstruga R."/>
            <person name="Place M."/>
            <person name="Proctor R.H."/>
            <person name="Prusky D."/>
            <person name="Rech G."/>
            <person name="Reinhardt R."/>
            <person name="Rollins J.A."/>
            <person name="Rounsley S."/>
            <person name="Schardl C.L."/>
            <person name="Schwartz D.C."/>
            <person name="Shenoy N."/>
            <person name="Shirasu K."/>
            <person name="Sikhakolli U.R."/>
            <person name="Stueber K."/>
            <person name="Sukno S.A."/>
            <person name="Sweigard J.A."/>
            <person name="Takano Y."/>
            <person name="Takahara H."/>
            <person name="Trail F."/>
            <person name="van der Does H.C."/>
            <person name="Voll L.M."/>
            <person name="Will I."/>
            <person name="Young S."/>
            <person name="Zeng Q."/>
            <person name="Zhang J."/>
            <person name="Zhou S."/>
            <person name="Dickman M.B."/>
            <person name="Schulze-Lefert P."/>
            <person name="Ver Loren van Themaat E."/>
            <person name="Ma L.-J."/>
            <person name="Vaillancourt L.J."/>
        </authorList>
    </citation>
    <scope>NUCLEOTIDE SEQUENCE [LARGE SCALE GENOMIC DNA]</scope>
    <source>
        <strain evidence="2">IMI 349063</strain>
    </source>
</reference>
<gene>
    <name evidence="1" type="ORF">CH063_08473</name>
</gene>
<organism evidence="1 2">
    <name type="scientific">Colletotrichum higginsianum (strain IMI 349063)</name>
    <name type="common">Crucifer anthracnose fungus</name>
    <dbReference type="NCBI Taxonomy" id="759273"/>
    <lineage>
        <taxon>Eukaryota</taxon>
        <taxon>Fungi</taxon>
        <taxon>Dikarya</taxon>
        <taxon>Ascomycota</taxon>
        <taxon>Pezizomycotina</taxon>
        <taxon>Sordariomycetes</taxon>
        <taxon>Hypocreomycetidae</taxon>
        <taxon>Glomerellales</taxon>
        <taxon>Glomerellaceae</taxon>
        <taxon>Colletotrichum</taxon>
        <taxon>Colletotrichum destructivum species complex</taxon>
    </lineage>
</organism>